<dbReference type="InterPro" id="IPR000634">
    <property type="entry name" value="Ser/Thr_deHydtase_PyrdxlP-BS"/>
</dbReference>
<dbReference type="Pfam" id="PF00291">
    <property type="entry name" value="PALP"/>
    <property type="match status" value="1"/>
</dbReference>
<dbReference type="PROSITE" id="PS00165">
    <property type="entry name" value="DEHYDRATASE_SER_THR"/>
    <property type="match status" value="1"/>
</dbReference>
<comment type="cofactor">
    <cofactor evidence="3">
        <name>Mn(2+)</name>
        <dbReference type="ChEBI" id="CHEBI:29035"/>
    </cofactor>
</comment>
<dbReference type="Proteomes" id="UP000077051">
    <property type="component" value="Unassembled WGS sequence"/>
</dbReference>
<comment type="cofactor">
    <cofactor evidence="4">
        <name>Mg(2+)</name>
        <dbReference type="ChEBI" id="CHEBI:18420"/>
    </cofactor>
</comment>
<name>A0A168KU04_MUCCL</name>
<evidence type="ECO:0000256" key="6">
    <source>
        <dbReference type="ARBA" id="ARBA00022842"/>
    </source>
</evidence>
<evidence type="ECO:0000256" key="5">
    <source>
        <dbReference type="ARBA" id="ARBA00010869"/>
    </source>
</evidence>
<organism evidence="10 11">
    <name type="scientific">Mucor lusitanicus CBS 277.49</name>
    <dbReference type="NCBI Taxonomy" id="747725"/>
    <lineage>
        <taxon>Eukaryota</taxon>
        <taxon>Fungi</taxon>
        <taxon>Fungi incertae sedis</taxon>
        <taxon>Mucoromycota</taxon>
        <taxon>Mucoromycotina</taxon>
        <taxon>Mucoromycetes</taxon>
        <taxon>Mucorales</taxon>
        <taxon>Mucorineae</taxon>
        <taxon>Mucoraceae</taxon>
        <taxon>Mucor</taxon>
    </lineage>
</organism>
<dbReference type="AlphaFoldDB" id="A0A168KU04"/>
<dbReference type="GO" id="GO:0000287">
    <property type="term" value="F:magnesium ion binding"/>
    <property type="evidence" value="ECO:0007669"/>
    <property type="project" value="TreeGrafter"/>
</dbReference>
<keyword evidence="11" id="KW-1185">Reference proteome</keyword>
<dbReference type="SUPFAM" id="SSF53686">
    <property type="entry name" value="Tryptophan synthase beta subunit-like PLP-dependent enzymes"/>
    <property type="match status" value="1"/>
</dbReference>
<dbReference type="Gene3D" id="3.40.50.1100">
    <property type="match status" value="2"/>
</dbReference>
<dbReference type="GO" id="GO:0003941">
    <property type="term" value="F:L-serine ammonia-lyase activity"/>
    <property type="evidence" value="ECO:0007669"/>
    <property type="project" value="TreeGrafter"/>
</dbReference>
<comment type="cofactor">
    <cofactor evidence="2">
        <name>pyridoxal 5'-phosphate</name>
        <dbReference type="ChEBI" id="CHEBI:597326"/>
    </cofactor>
</comment>
<dbReference type="STRING" id="747725.A0A168KU04"/>
<evidence type="ECO:0000256" key="7">
    <source>
        <dbReference type="ARBA" id="ARBA00022898"/>
    </source>
</evidence>
<dbReference type="VEuPathDB" id="FungiDB:MUCCIDRAFT_155970"/>
<evidence type="ECO:0000256" key="3">
    <source>
        <dbReference type="ARBA" id="ARBA00001936"/>
    </source>
</evidence>
<keyword evidence="8" id="KW-0456">Lyase</keyword>
<dbReference type="InterPro" id="IPR001926">
    <property type="entry name" value="TrpB-like_PALP"/>
</dbReference>
<dbReference type="FunFam" id="3.40.50.1100:FF:000005">
    <property type="entry name" value="Threonine dehydratase catabolic"/>
    <property type="match status" value="1"/>
</dbReference>
<evidence type="ECO:0000256" key="2">
    <source>
        <dbReference type="ARBA" id="ARBA00001933"/>
    </source>
</evidence>
<evidence type="ECO:0000313" key="10">
    <source>
        <dbReference type="EMBL" id="OAD02766.1"/>
    </source>
</evidence>
<dbReference type="InterPro" id="IPR036052">
    <property type="entry name" value="TrpB-like_PALP_sf"/>
</dbReference>
<dbReference type="FunFam" id="3.40.50.1100:FF:000007">
    <property type="entry name" value="L-threonine dehydratase catabolic TdcB"/>
    <property type="match status" value="1"/>
</dbReference>
<evidence type="ECO:0000259" key="9">
    <source>
        <dbReference type="Pfam" id="PF00291"/>
    </source>
</evidence>
<evidence type="ECO:0000313" key="11">
    <source>
        <dbReference type="Proteomes" id="UP000077051"/>
    </source>
</evidence>
<gene>
    <name evidence="10" type="ORF">MUCCIDRAFT_155970</name>
</gene>
<dbReference type="OrthoDB" id="271064at2759"/>
<dbReference type="GO" id="GO:0070179">
    <property type="term" value="P:D-serine biosynthetic process"/>
    <property type="evidence" value="ECO:0007669"/>
    <property type="project" value="TreeGrafter"/>
</dbReference>
<dbReference type="EMBL" id="AMYB01000004">
    <property type="protein sequence ID" value="OAD02766.1"/>
    <property type="molecule type" value="Genomic_DNA"/>
</dbReference>
<feature type="domain" description="Tryptophan synthase beta chain-like PALP" evidence="9">
    <location>
        <begin position="21"/>
        <end position="316"/>
    </location>
</feature>
<proteinExistence type="inferred from homology"/>
<dbReference type="PANTHER" id="PTHR43050:SF1">
    <property type="entry name" value="SERINE RACEMASE"/>
    <property type="match status" value="1"/>
</dbReference>
<keyword evidence="6" id="KW-0460">Magnesium</keyword>
<dbReference type="PANTHER" id="PTHR43050">
    <property type="entry name" value="SERINE / THREONINE RACEMASE FAMILY MEMBER"/>
    <property type="match status" value="1"/>
</dbReference>
<keyword evidence="7" id="KW-0663">Pyridoxal phosphate</keyword>
<evidence type="ECO:0000256" key="1">
    <source>
        <dbReference type="ARBA" id="ARBA00001913"/>
    </source>
</evidence>
<dbReference type="GO" id="GO:0030170">
    <property type="term" value="F:pyridoxal phosphate binding"/>
    <property type="evidence" value="ECO:0007669"/>
    <property type="project" value="InterPro"/>
</dbReference>
<dbReference type="GO" id="GO:0005524">
    <property type="term" value="F:ATP binding"/>
    <property type="evidence" value="ECO:0007669"/>
    <property type="project" value="TreeGrafter"/>
</dbReference>
<reference evidence="10 11" key="1">
    <citation type="submission" date="2015-06" db="EMBL/GenBank/DDBJ databases">
        <title>Expansion of signal transduction pathways in fungi by whole-genome duplication.</title>
        <authorList>
            <consortium name="DOE Joint Genome Institute"/>
            <person name="Corrochano L.M."/>
            <person name="Kuo A."/>
            <person name="Marcet-Houben M."/>
            <person name="Polaino S."/>
            <person name="Salamov A."/>
            <person name="Villalobos J.M."/>
            <person name="Alvarez M.I."/>
            <person name="Avalos J."/>
            <person name="Benito E.P."/>
            <person name="Benoit I."/>
            <person name="Burger G."/>
            <person name="Camino L.P."/>
            <person name="Canovas D."/>
            <person name="Cerda-Olmedo E."/>
            <person name="Cheng J.-F."/>
            <person name="Dominguez A."/>
            <person name="Elias M."/>
            <person name="Eslava A.P."/>
            <person name="Glaser F."/>
            <person name="Grimwood J."/>
            <person name="Gutierrez G."/>
            <person name="Heitman J."/>
            <person name="Henrissat B."/>
            <person name="Iturriaga E.A."/>
            <person name="Lang B.F."/>
            <person name="Lavin J.L."/>
            <person name="Lee S."/>
            <person name="Li W."/>
            <person name="Lindquist E."/>
            <person name="Lopez-Garcia S."/>
            <person name="Luque E.M."/>
            <person name="Marcos A.T."/>
            <person name="Martin J."/>
            <person name="Mccluskey K."/>
            <person name="Medina H.R."/>
            <person name="Miralles-Duran A."/>
            <person name="Miyazaki A."/>
            <person name="Munoz-Torres E."/>
            <person name="Oguiza J.A."/>
            <person name="Ohm R."/>
            <person name="Olmedo M."/>
            <person name="Orejas M."/>
            <person name="Ortiz-Castellanos L."/>
            <person name="Pisabarro A.G."/>
            <person name="Rodriguez-Romero J."/>
            <person name="Ruiz-Herrera J."/>
            <person name="Ruiz-Vazquez R."/>
            <person name="Sanz C."/>
            <person name="Schackwitz W."/>
            <person name="Schmutz J."/>
            <person name="Shahriari M."/>
            <person name="Shelest E."/>
            <person name="Silva-Franco F."/>
            <person name="Soanes D."/>
            <person name="Syed K."/>
            <person name="Tagua V.G."/>
            <person name="Talbot N.J."/>
            <person name="Thon M."/>
            <person name="De Vries R.P."/>
            <person name="Wiebenga A."/>
            <person name="Yadav J.S."/>
            <person name="Braun E.L."/>
            <person name="Baker S."/>
            <person name="Garre V."/>
            <person name="Horwitz B."/>
            <person name="Torres-Martinez S."/>
            <person name="Idnurm A."/>
            <person name="Herrera-Estrella A."/>
            <person name="Gabaldon T."/>
            <person name="Grigoriev I.V."/>
        </authorList>
    </citation>
    <scope>NUCLEOTIDE SEQUENCE [LARGE SCALE GENOMIC DNA]</scope>
    <source>
        <strain evidence="10 11">CBS 277.49</strain>
    </source>
</reference>
<evidence type="ECO:0000256" key="4">
    <source>
        <dbReference type="ARBA" id="ARBA00001946"/>
    </source>
</evidence>
<accession>A0A168KU04</accession>
<protein>
    <recommendedName>
        <fullName evidence="9">Tryptophan synthase beta chain-like PALP domain-containing protein</fullName>
    </recommendedName>
</protein>
<dbReference type="GO" id="GO:0018114">
    <property type="term" value="F:threonine racemase activity"/>
    <property type="evidence" value="ECO:0007669"/>
    <property type="project" value="TreeGrafter"/>
</dbReference>
<comment type="cofactor">
    <cofactor evidence="1">
        <name>Ca(2+)</name>
        <dbReference type="ChEBI" id="CHEBI:29108"/>
    </cofactor>
</comment>
<sequence length="333" mass="35931">MTINITIDHILQAAERIKVHRTPVQSSTAINTLASVEGHPVEVFFKCELLQKTGSFKFRGASNAVALLTDQEAANGVVAHSSGNHAQAIALAARNRGIPAYVVMPTTTPEIKKIAVRGYGAHVVECEPLQSAREAAAEKLRVEKNAHFIHPFNNPNVIAGQGTIALELLSQVEDLDAILVQVGGGGMLTGCAIAAKSLKPGIKVFAAEPELVNDCYRTFQSKQRLTNDPTASMSVADGLLTNLGDIPYSEIFKYVDNVFTASEKEIIQAMELMWGRTKLCVEPSGAVGVAVTLFNQDFRRMVKEQGIKRIGVVLSGGNVDFVNATALFEKFRD</sequence>
<comment type="similarity">
    <text evidence="5">Belongs to the serine/threonine dehydratase family.</text>
</comment>
<comment type="caution">
    <text evidence="10">The sequence shown here is derived from an EMBL/GenBank/DDBJ whole genome shotgun (WGS) entry which is preliminary data.</text>
</comment>
<evidence type="ECO:0000256" key="8">
    <source>
        <dbReference type="ARBA" id="ARBA00023239"/>
    </source>
</evidence>
<dbReference type="GO" id="GO:0030378">
    <property type="term" value="F:serine racemase activity"/>
    <property type="evidence" value="ECO:0007669"/>
    <property type="project" value="TreeGrafter"/>
</dbReference>
<dbReference type="CDD" id="cd01562">
    <property type="entry name" value="Thr-dehyd"/>
    <property type="match status" value="1"/>
</dbReference>